<feature type="compositionally biased region" description="Acidic residues" evidence="1">
    <location>
        <begin position="159"/>
        <end position="173"/>
    </location>
</feature>
<dbReference type="AlphaFoldDB" id="A0AAX4J829"/>
<feature type="compositionally biased region" description="Basic and acidic residues" evidence="1">
    <location>
        <begin position="174"/>
        <end position="186"/>
    </location>
</feature>
<evidence type="ECO:0000256" key="1">
    <source>
        <dbReference type="SAM" id="MobiDB-lite"/>
    </source>
</evidence>
<organism evidence="2 3">
    <name type="scientific">Vairimorpha necatrix</name>
    <dbReference type="NCBI Taxonomy" id="6039"/>
    <lineage>
        <taxon>Eukaryota</taxon>
        <taxon>Fungi</taxon>
        <taxon>Fungi incertae sedis</taxon>
        <taxon>Microsporidia</taxon>
        <taxon>Nosematidae</taxon>
        <taxon>Vairimorpha</taxon>
    </lineage>
</organism>
<name>A0AAX4J829_9MICR</name>
<dbReference type="GeneID" id="90539911"/>
<protein>
    <submittedName>
        <fullName evidence="2">Uncharacterized protein</fullName>
    </submittedName>
</protein>
<keyword evidence="3" id="KW-1185">Reference proteome</keyword>
<feature type="region of interest" description="Disordered" evidence="1">
    <location>
        <begin position="159"/>
        <end position="195"/>
    </location>
</feature>
<dbReference type="Proteomes" id="UP001334084">
    <property type="component" value="Chromosome 1"/>
</dbReference>
<reference evidence="2" key="1">
    <citation type="journal article" date="2024" name="BMC Genomics">
        <title>Functional annotation of a divergent genome using sequence and structure-based similarity.</title>
        <authorList>
            <person name="Svedberg D."/>
            <person name="Winiger R.R."/>
            <person name="Berg A."/>
            <person name="Sharma H."/>
            <person name="Tellgren-Roth C."/>
            <person name="Debrunner-Vossbrinck B.A."/>
            <person name="Vossbrinck C.R."/>
            <person name="Barandun J."/>
        </authorList>
    </citation>
    <scope>NUCLEOTIDE SEQUENCE</scope>
    <source>
        <strain evidence="2">Illinois isolate</strain>
    </source>
</reference>
<evidence type="ECO:0000313" key="2">
    <source>
        <dbReference type="EMBL" id="WUR02105.1"/>
    </source>
</evidence>
<sequence length="402" mass="47902">MKKLLHITLDNINSVLLNLKQNKELLNLNKKILIIFLLKNLKTPQEIYSKLKILDYDNLNDSNVVDKQHLQDDSNDSNVVDKILNSISKLVNGKITCIEEYVYKMDYFSNIVCVWYFENIYVDSNEYVEKFIRTIYKICKMDYYNEFQSVEDELDELECVEDESDGQDDSQDESQDKNVKDIKQDDRQDELDDIQDDNNSLENFELVDLTDSEEIERLDKQLGALLYTTPNLSKQEKQKIAKICDILSLILKINTPCHPKYFYNLLNLIDIDPILYKKIFKLLKQAPDTQIFIKALLNYKNIWRNINFIVEKIGIKKVLECHINNEATYEYLDRKLINKKEFNEFIKNNEVEVKMFRKLIIHFLKRENEEKNVKELEERIKEMGGDEEIEEFIRIKKQQKKN</sequence>
<dbReference type="KEGG" id="vnx:VNE69_01046"/>
<evidence type="ECO:0000313" key="3">
    <source>
        <dbReference type="Proteomes" id="UP001334084"/>
    </source>
</evidence>
<dbReference type="RefSeq" id="XP_065328250.1">
    <property type="nucleotide sequence ID" value="XM_065472178.1"/>
</dbReference>
<dbReference type="EMBL" id="CP142726">
    <property type="protein sequence ID" value="WUR02105.1"/>
    <property type="molecule type" value="Genomic_DNA"/>
</dbReference>
<gene>
    <name evidence="2" type="ORF">VNE69_01046</name>
</gene>
<proteinExistence type="predicted"/>
<accession>A0AAX4J829</accession>